<dbReference type="AlphaFoldDB" id="A0A7G9FX82"/>
<organism evidence="1 2">
    <name type="scientific">Simiaoa sunii</name>
    <dbReference type="NCBI Taxonomy" id="2763672"/>
    <lineage>
        <taxon>Bacteria</taxon>
        <taxon>Bacillati</taxon>
        <taxon>Bacillota</taxon>
        <taxon>Clostridia</taxon>
        <taxon>Lachnospirales</taxon>
        <taxon>Lachnospiraceae</taxon>
        <taxon>Simiaoa</taxon>
    </lineage>
</organism>
<dbReference type="Proteomes" id="UP000515981">
    <property type="component" value="Chromosome"/>
</dbReference>
<accession>A0A7G9FX82</accession>
<keyword evidence="2" id="KW-1185">Reference proteome</keyword>
<protein>
    <submittedName>
        <fullName evidence="1">Uncharacterized protein</fullName>
    </submittedName>
</protein>
<sequence length="98" mass="11497">MKPRSPQSMQLYKMLIFRGYPESFCDLVTKNLNTDFTASRMIGYLCHYSDLPPEEIADEMLAILSDRNRIMQKKELESNNAEWNRILMEGLDTDDKTE</sequence>
<proteinExistence type="predicted"/>
<reference evidence="1 2" key="1">
    <citation type="submission" date="2020-08" db="EMBL/GenBank/DDBJ databases">
        <authorList>
            <person name="Liu C."/>
            <person name="Sun Q."/>
        </authorList>
    </citation>
    <scope>NUCLEOTIDE SEQUENCE [LARGE SCALE GENOMIC DNA]</scope>
    <source>
        <strain evidence="1 2">NSJ-8</strain>
    </source>
</reference>
<evidence type="ECO:0000313" key="1">
    <source>
        <dbReference type="EMBL" id="QNM03164.1"/>
    </source>
</evidence>
<dbReference type="KEGG" id="ssun:H9Q77_03185"/>
<dbReference type="EMBL" id="CP060633">
    <property type="protein sequence ID" value="QNM03164.1"/>
    <property type="molecule type" value="Genomic_DNA"/>
</dbReference>
<evidence type="ECO:0000313" key="2">
    <source>
        <dbReference type="Proteomes" id="UP000515981"/>
    </source>
</evidence>
<gene>
    <name evidence="1" type="ORF">H9Q77_03185</name>
</gene>
<dbReference type="RefSeq" id="WP_249326516.1">
    <property type="nucleotide sequence ID" value="NZ_CP060633.1"/>
</dbReference>
<name>A0A7G9FX82_9FIRM</name>